<organism evidence="1 2">
    <name type="scientific">Catharanthus roseus</name>
    <name type="common">Madagascar periwinkle</name>
    <name type="synonym">Vinca rosea</name>
    <dbReference type="NCBI Taxonomy" id="4058"/>
    <lineage>
        <taxon>Eukaryota</taxon>
        <taxon>Viridiplantae</taxon>
        <taxon>Streptophyta</taxon>
        <taxon>Embryophyta</taxon>
        <taxon>Tracheophyta</taxon>
        <taxon>Spermatophyta</taxon>
        <taxon>Magnoliopsida</taxon>
        <taxon>eudicotyledons</taxon>
        <taxon>Gunneridae</taxon>
        <taxon>Pentapetalae</taxon>
        <taxon>asterids</taxon>
        <taxon>lamiids</taxon>
        <taxon>Gentianales</taxon>
        <taxon>Apocynaceae</taxon>
        <taxon>Rauvolfioideae</taxon>
        <taxon>Vinceae</taxon>
        <taxon>Catharanthinae</taxon>
        <taxon>Catharanthus</taxon>
    </lineage>
</organism>
<reference evidence="2" key="1">
    <citation type="journal article" date="2023" name="Nat. Plants">
        <title>Single-cell RNA sequencing provides a high-resolution roadmap for understanding the multicellular compartmentation of specialized metabolism.</title>
        <authorList>
            <person name="Sun S."/>
            <person name="Shen X."/>
            <person name="Li Y."/>
            <person name="Li Y."/>
            <person name="Wang S."/>
            <person name="Li R."/>
            <person name="Zhang H."/>
            <person name="Shen G."/>
            <person name="Guo B."/>
            <person name="Wei J."/>
            <person name="Xu J."/>
            <person name="St-Pierre B."/>
            <person name="Chen S."/>
            <person name="Sun C."/>
        </authorList>
    </citation>
    <scope>NUCLEOTIDE SEQUENCE [LARGE SCALE GENOMIC DNA]</scope>
</reference>
<evidence type="ECO:0000313" key="1">
    <source>
        <dbReference type="EMBL" id="KAI5652609.1"/>
    </source>
</evidence>
<name>A0ACB9ZW84_CATRO</name>
<evidence type="ECO:0000313" key="2">
    <source>
        <dbReference type="Proteomes" id="UP001060085"/>
    </source>
</evidence>
<accession>A0ACB9ZW84</accession>
<dbReference type="EMBL" id="CM044707">
    <property type="protein sequence ID" value="KAI5652609.1"/>
    <property type="molecule type" value="Genomic_DNA"/>
</dbReference>
<sequence>MAEAPIVFFLDRLGRLLLQEGNHLSKVQEHVEWIQKELESMVAFLKDADKRQQRDELVAAWVRQVRNLVYDAEDIIDEYVTQMNALRWYSSSLFKYFYVKHHVGNQIIKIKQKVIEVNARKDRYGFRGLPDEALAAPPSTHGGVGGTSYRAPGAASPLVQVEDIVGIEDDVEQLIKMLLEGNRRDRIVISVFGMGGLGKTTLVKEVFKKAKMKFDCYSWGFVSQTCTSRDALTSILYRFMESRGEPAIDVMDTTDEGILQERTHNYLQDKKFLLALDDIWDNRLWEEIKHSFPPKRGQIIFTTRIRDIASTDEENFHIYDLQPWPIELAWQIFCKKAFRANKICPEDLKEFAEAIVRRCGGLPLAVVAIGGLLATRGTNLLAWQSVLRTLDWEVSQHHDLERLNNPLLFSYNYLPFYLKHCFLHVGLFPEDYNIGRKRLIRTWIAEGFVKEIPGKTLEEVANYYFMQLIDRSMIQAVTLHARDVVKASKVHDLMRDIANHMLQEEKFGAVLVGGESIIQERQRRLAIYDNADNIPPNISKLNLRSLLMFNRNEVSSSVLQKMLEQLKLARVLDLQGVPLEKLPDEIGELIHLRYLGLRGTLIESLPKSLKNLRNLQTLDIRKTNVRCLPAGSNKLKQLRHLLLSSFRDREKGFLKIPQGRISFLSPKTLSGVEADEDLMKELKGHTSLRKLSIRGITGSNSNELCNSLEGLTNLRSLTVVSESPGEQGIQIESLNHRDT</sequence>
<gene>
    <name evidence="1" type="ORF">M9H77_29796</name>
</gene>
<dbReference type="Proteomes" id="UP001060085">
    <property type="component" value="Linkage Group LG07"/>
</dbReference>
<proteinExistence type="predicted"/>
<keyword evidence="2" id="KW-1185">Reference proteome</keyword>
<comment type="caution">
    <text evidence="1">The sequence shown here is derived from an EMBL/GenBank/DDBJ whole genome shotgun (WGS) entry which is preliminary data.</text>
</comment>
<protein>
    <submittedName>
        <fullName evidence="1">Uncharacterized protein</fullName>
    </submittedName>
</protein>